<dbReference type="Pfam" id="PF13629">
    <property type="entry name" value="T2SS-T3SS_pil_N"/>
    <property type="match status" value="1"/>
</dbReference>
<dbReference type="RefSeq" id="WP_165933581.1">
    <property type="nucleotide sequence ID" value="NZ_SMAI01000001.1"/>
</dbReference>
<gene>
    <name evidence="3" type="ORF">EDC64_10122</name>
</gene>
<dbReference type="EMBL" id="SMAI01000001">
    <property type="protein sequence ID" value="TCT07505.1"/>
    <property type="molecule type" value="Genomic_DNA"/>
</dbReference>
<name>A0A4R3M840_9HYPH</name>
<organism evidence="3 4">
    <name type="scientific">Aquabacter spiritensis</name>
    <dbReference type="NCBI Taxonomy" id="933073"/>
    <lineage>
        <taxon>Bacteria</taxon>
        <taxon>Pseudomonadati</taxon>
        <taxon>Pseudomonadota</taxon>
        <taxon>Alphaproteobacteria</taxon>
        <taxon>Hyphomicrobiales</taxon>
        <taxon>Xanthobacteraceae</taxon>
        <taxon>Aquabacter</taxon>
    </lineage>
</organism>
<proteinExistence type="predicted"/>
<accession>A0A4R3M840</accession>
<dbReference type="InterPro" id="IPR032789">
    <property type="entry name" value="T2SS-T3SS_pil_N"/>
</dbReference>
<reference evidence="3 4" key="1">
    <citation type="submission" date="2019-03" db="EMBL/GenBank/DDBJ databases">
        <title>Genomic Encyclopedia of Type Strains, Phase IV (KMG-IV): sequencing the most valuable type-strain genomes for metagenomic binning, comparative biology and taxonomic classification.</title>
        <authorList>
            <person name="Goeker M."/>
        </authorList>
    </citation>
    <scope>NUCLEOTIDE SEQUENCE [LARGE SCALE GENOMIC DNA]</scope>
    <source>
        <strain evidence="3 4">DSM 9035</strain>
    </source>
</reference>
<sequence length="186" mass="18512">MALAGALLLAVPAATPAVQAEPVPALTGAVAVTLDAAAIFSLPSEAEIVIVGNPAIADVSKPPKSANFVVVTGKSFGQTNIILMDKAGLQIAAADVRVVPPSAATVTVQRGTDSRVTYSCAPVCVQAFTLGDSMEASQALAGQIQQRQIIALPPQPAGTVLPPYPAPGAALPSVGNVIGAGVFGPR</sequence>
<protein>
    <submittedName>
        <fullName evidence="3">Putative type II/III system pilus formation protein</fullName>
    </submittedName>
</protein>
<feature type="domain" description="Pilus formation protein N-terminal" evidence="2">
    <location>
        <begin position="29"/>
        <end position="98"/>
    </location>
</feature>
<evidence type="ECO:0000313" key="4">
    <source>
        <dbReference type="Proteomes" id="UP000294664"/>
    </source>
</evidence>
<evidence type="ECO:0000256" key="1">
    <source>
        <dbReference type="SAM" id="SignalP"/>
    </source>
</evidence>
<keyword evidence="1" id="KW-0732">Signal</keyword>
<evidence type="ECO:0000259" key="2">
    <source>
        <dbReference type="Pfam" id="PF13629"/>
    </source>
</evidence>
<evidence type="ECO:0000313" key="3">
    <source>
        <dbReference type="EMBL" id="TCT07505.1"/>
    </source>
</evidence>
<comment type="caution">
    <text evidence="3">The sequence shown here is derived from an EMBL/GenBank/DDBJ whole genome shotgun (WGS) entry which is preliminary data.</text>
</comment>
<dbReference type="AlphaFoldDB" id="A0A4R3M840"/>
<feature type="signal peptide" evidence="1">
    <location>
        <begin position="1"/>
        <end position="20"/>
    </location>
</feature>
<keyword evidence="4" id="KW-1185">Reference proteome</keyword>
<feature type="chain" id="PRO_5020265042" evidence="1">
    <location>
        <begin position="21"/>
        <end position="186"/>
    </location>
</feature>
<dbReference type="Proteomes" id="UP000294664">
    <property type="component" value="Unassembled WGS sequence"/>
</dbReference>